<evidence type="ECO:0000313" key="13">
    <source>
        <dbReference type="Proteomes" id="UP000196475"/>
    </source>
</evidence>
<dbReference type="PANTHER" id="PTHR43553">
    <property type="entry name" value="HEAVY METAL TRANSPORTER"/>
    <property type="match status" value="1"/>
</dbReference>
<dbReference type="InterPro" id="IPR003439">
    <property type="entry name" value="ABC_transporter-like_ATP-bd"/>
</dbReference>
<comment type="similarity">
    <text evidence="2 10">Belongs to the ABC transporter superfamily.</text>
</comment>
<dbReference type="SMART" id="SM00382">
    <property type="entry name" value="AAA"/>
    <property type="match status" value="1"/>
</dbReference>
<feature type="domain" description="ABC transporter" evidence="11">
    <location>
        <begin position="6"/>
        <end position="242"/>
    </location>
</feature>
<dbReference type="FunFam" id="3.40.50.300:FF:000224">
    <property type="entry name" value="Energy-coupling factor transporter ATP-binding protein EcfA"/>
    <property type="match status" value="1"/>
</dbReference>
<keyword evidence="3 10" id="KW-0813">Transport</keyword>
<dbReference type="GO" id="GO:0005524">
    <property type="term" value="F:ATP binding"/>
    <property type="evidence" value="ECO:0007669"/>
    <property type="project" value="UniProtKB-UniRule"/>
</dbReference>
<evidence type="ECO:0000256" key="10">
    <source>
        <dbReference type="RuleBase" id="RU364103"/>
    </source>
</evidence>
<evidence type="ECO:0000256" key="8">
    <source>
        <dbReference type="ARBA" id="ARBA00023136"/>
    </source>
</evidence>
<dbReference type="InterPro" id="IPR005876">
    <property type="entry name" value="Co_trans_ATP-bd"/>
</dbReference>
<dbReference type="PANTHER" id="PTHR43553:SF24">
    <property type="entry name" value="ENERGY-COUPLING FACTOR TRANSPORTER ATP-BINDING PROTEIN ECFA1"/>
    <property type="match status" value="1"/>
</dbReference>
<keyword evidence="7" id="KW-1278">Translocase</keyword>
<comment type="function">
    <text evidence="10">Part of an ABC transporter complex. Responsible for energy coupling to the transport system.</text>
</comment>
<dbReference type="EMBL" id="LZRT01000097">
    <property type="protein sequence ID" value="OUM85769.1"/>
    <property type="molecule type" value="Genomic_DNA"/>
</dbReference>
<evidence type="ECO:0000256" key="2">
    <source>
        <dbReference type="ARBA" id="ARBA00005417"/>
    </source>
</evidence>
<dbReference type="GO" id="GO:0042626">
    <property type="term" value="F:ATPase-coupled transmembrane transporter activity"/>
    <property type="evidence" value="ECO:0007669"/>
    <property type="project" value="TreeGrafter"/>
</dbReference>
<dbReference type="GO" id="GO:0043190">
    <property type="term" value="C:ATP-binding cassette (ABC) transporter complex"/>
    <property type="evidence" value="ECO:0007669"/>
    <property type="project" value="TreeGrafter"/>
</dbReference>
<dbReference type="InterPro" id="IPR015856">
    <property type="entry name" value="ABC_transpr_CbiO/EcfA_su"/>
</dbReference>
<organism evidence="12 13">
    <name type="scientific">Bacillus thermozeamaize</name>
    <dbReference type="NCBI Taxonomy" id="230954"/>
    <lineage>
        <taxon>Bacteria</taxon>
        <taxon>Bacillati</taxon>
        <taxon>Bacillota</taxon>
        <taxon>Bacilli</taxon>
        <taxon>Bacillales</taxon>
        <taxon>Bacillaceae</taxon>
        <taxon>Bacillus</taxon>
    </lineage>
</organism>
<dbReference type="NCBIfam" id="TIGR01166">
    <property type="entry name" value="cbiO"/>
    <property type="match status" value="1"/>
</dbReference>
<evidence type="ECO:0000256" key="6">
    <source>
        <dbReference type="ARBA" id="ARBA00022840"/>
    </source>
</evidence>
<comment type="subcellular location">
    <subcellularLocation>
        <location evidence="1 10">Cell membrane</location>
        <topology evidence="1 10">Peripheral membrane protein</topology>
    </subcellularLocation>
</comment>
<keyword evidence="5 10" id="KW-0547">Nucleotide-binding</keyword>
<dbReference type="InterPro" id="IPR050095">
    <property type="entry name" value="ECF_ABC_transporter_ATP-bd"/>
</dbReference>
<dbReference type="SUPFAM" id="SSF52540">
    <property type="entry name" value="P-loop containing nucleoside triphosphate hydrolases"/>
    <property type="match status" value="1"/>
</dbReference>
<dbReference type="GO" id="GO:0016887">
    <property type="term" value="F:ATP hydrolysis activity"/>
    <property type="evidence" value="ECO:0007669"/>
    <property type="project" value="InterPro"/>
</dbReference>
<dbReference type="Gene3D" id="3.40.50.300">
    <property type="entry name" value="P-loop containing nucleotide triphosphate hydrolases"/>
    <property type="match status" value="1"/>
</dbReference>
<dbReference type="InterPro" id="IPR027417">
    <property type="entry name" value="P-loop_NTPase"/>
</dbReference>
<proteinExistence type="inferred from homology"/>
<accession>A0A1Y3PN85</accession>
<keyword evidence="4 10" id="KW-1003">Cell membrane</keyword>
<evidence type="ECO:0000259" key="11">
    <source>
        <dbReference type="PROSITE" id="PS50893"/>
    </source>
</evidence>
<name>A0A1Y3PN85_9BACI</name>
<gene>
    <name evidence="12" type="ORF">BAA01_06470</name>
</gene>
<dbReference type="PROSITE" id="PS50893">
    <property type="entry name" value="ABC_TRANSPORTER_2"/>
    <property type="match status" value="1"/>
</dbReference>
<evidence type="ECO:0000313" key="12">
    <source>
        <dbReference type="EMBL" id="OUM85769.1"/>
    </source>
</evidence>
<evidence type="ECO:0000256" key="4">
    <source>
        <dbReference type="ARBA" id="ARBA00022475"/>
    </source>
</evidence>
<dbReference type="AlphaFoldDB" id="A0A1Y3PN85"/>
<dbReference type="Proteomes" id="UP000196475">
    <property type="component" value="Unassembled WGS sequence"/>
</dbReference>
<keyword evidence="8 10" id="KW-0472">Membrane</keyword>
<dbReference type="CDD" id="cd03225">
    <property type="entry name" value="ABC_cobalt_CbiO_domain1"/>
    <property type="match status" value="1"/>
</dbReference>
<evidence type="ECO:0000256" key="7">
    <source>
        <dbReference type="ARBA" id="ARBA00022967"/>
    </source>
</evidence>
<comment type="function">
    <text evidence="9">Probably part of an ABC transporter complex. Responsible for energy coupling to the transport system.</text>
</comment>
<reference evidence="13" key="1">
    <citation type="submission" date="2016-06" db="EMBL/GenBank/DDBJ databases">
        <authorList>
            <person name="Nascimento L."/>
            <person name="Pereira R.V."/>
            <person name="Martins L.F."/>
            <person name="Quaggio R.B."/>
            <person name="Silva A.M."/>
            <person name="Setubal J.C."/>
        </authorList>
    </citation>
    <scope>NUCLEOTIDE SEQUENCE [LARGE SCALE GENOMIC DNA]</scope>
</reference>
<sequence>MIEWLLEFEEVHFAYPGAAEKALHGLSIRVPPRKKCVLLGRNGCGKSTFLLHANGICRPQRGVVRWRGQAFRYERKWLAEIRRKVGLLLQDPEQQFVAGTVAEDISYGLCNLGLAEAEVKRRVSDILEQFELVRFAQHPLHQLSLGQKKWVALAGVMAVEPELLLLDEPTASLDPFHEKRLLAELDRLHEAGTTILMATHDLDLALAWGEWIFVMDQGRLVLEGPPEEVFSQREVLTAIRLGVPLLAEVWLVLKETLGQTWAVPVRGMPRTVEELRRFLPASLDGTNRDAEEG</sequence>
<dbReference type="GO" id="GO:0015087">
    <property type="term" value="F:cobalt ion transmembrane transporter activity"/>
    <property type="evidence" value="ECO:0007669"/>
    <property type="project" value="UniProtKB-ARBA"/>
</dbReference>
<keyword evidence="6 10" id="KW-0067">ATP-binding</keyword>
<dbReference type="Pfam" id="PF00005">
    <property type="entry name" value="ABC_tran"/>
    <property type="match status" value="1"/>
</dbReference>
<evidence type="ECO:0000256" key="9">
    <source>
        <dbReference type="ARBA" id="ARBA00025157"/>
    </source>
</evidence>
<evidence type="ECO:0000256" key="1">
    <source>
        <dbReference type="ARBA" id="ARBA00004202"/>
    </source>
</evidence>
<dbReference type="InterPro" id="IPR003593">
    <property type="entry name" value="AAA+_ATPase"/>
</dbReference>
<comment type="caution">
    <text evidence="12">The sequence shown here is derived from an EMBL/GenBank/DDBJ whole genome shotgun (WGS) entry which is preliminary data.</text>
</comment>
<protein>
    <recommendedName>
        <fullName evidence="10">ABC transporter ATP-binding protein</fullName>
    </recommendedName>
</protein>
<evidence type="ECO:0000256" key="3">
    <source>
        <dbReference type="ARBA" id="ARBA00022448"/>
    </source>
</evidence>
<evidence type="ECO:0000256" key="5">
    <source>
        <dbReference type="ARBA" id="ARBA00022741"/>
    </source>
</evidence>